<keyword evidence="1" id="KW-0812">Transmembrane</keyword>
<dbReference type="RefSeq" id="WP_284296982.1">
    <property type="nucleotide sequence ID" value="NZ_BSVA01000001.1"/>
</dbReference>
<evidence type="ECO:0000256" key="1">
    <source>
        <dbReference type="SAM" id="Phobius"/>
    </source>
</evidence>
<protein>
    <submittedName>
        <fullName evidence="2">Uncharacterized protein</fullName>
    </submittedName>
</protein>
<comment type="caution">
    <text evidence="2">The sequence shown here is derived from an EMBL/GenBank/DDBJ whole genome shotgun (WGS) entry which is preliminary data.</text>
</comment>
<feature type="transmembrane region" description="Helical" evidence="1">
    <location>
        <begin position="57"/>
        <end position="80"/>
    </location>
</feature>
<organism evidence="2 3">
    <name type="scientific">Homoserinibacter gongjuensis</name>
    <dbReference type="NCBI Taxonomy" id="1162968"/>
    <lineage>
        <taxon>Bacteria</taxon>
        <taxon>Bacillati</taxon>
        <taxon>Actinomycetota</taxon>
        <taxon>Actinomycetes</taxon>
        <taxon>Micrococcales</taxon>
        <taxon>Microbacteriaceae</taxon>
        <taxon>Homoserinibacter</taxon>
    </lineage>
</organism>
<reference evidence="3" key="1">
    <citation type="journal article" date="2019" name="Int. J. Syst. Evol. Microbiol.">
        <title>The Global Catalogue of Microorganisms (GCM) 10K type strain sequencing project: providing services to taxonomists for standard genome sequencing and annotation.</title>
        <authorList>
            <consortium name="The Broad Institute Genomics Platform"/>
            <consortium name="The Broad Institute Genome Sequencing Center for Infectious Disease"/>
            <person name="Wu L."/>
            <person name="Ma J."/>
        </authorList>
    </citation>
    <scope>NUCLEOTIDE SEQUENCE [LARGE SCALE GENOMIC DNA]</scope>
    <source>
        <strain evidence="3">NBRC 108755</strain>
    </source>
</reference>
<proteinExistence type="predicted"/>
<gene>
    <name evidence="2" type="ORF">GCM10025869_01510</name>
</gene>
<sequence length="164" mass="18395">MAKPEFPRHVFIDGDASAERIRAFAEAPNEEQRIALTALRSLVARSASAHMAPMMSVVYTVFLGYGAIVFTAIPAQRATISDWPYSWLGLEPLSFSFGPWAQLAALVVVSALSLALARMLFHLENRSRRAGLILAAYEGELRRRENASGWRARRWRKAHPIEWS</sequence>
<dbReference type="Proteomes" id="UP001157069">
    <property type="component" value="Unassembled WGS sequence"/>
</dbReference>
<dbReference type="EMBL" id="BSVA01000001">
    <property type="protein sequence ID" value="GMA89622.1"/>
    <property type="molecule type" value="Genomic_DNA"/>
</dbReference>
<evidence type="ECO:0000313" key="2">
    <source>
        <dbReference type="EMBL" id="GMA89622.1"/>
    </source>
</evidence>
<accession>A0ABQ6JMV7</accession>
<name>A0ABQ6JMV7_9MICO</name>
<keyword evidence="1" id="KW-0472">Membrane</keyword>
<evidence type="ECO:0000313" key="3">
    <source>
        <dbReference type="Proteomes" id="UP001157069"/>
    </source>
</evidence>
<keyword evidence="1" id="KW-1133">Transmembrane helix</keyword>
<feature type="transmembrane region" description="Helical" evidence="1">
    <location>
        <begin position="100"/>
        <end position="121"/>
    </location>
</feature>
<keyword evidence="3" id="KW-1185">Reference proteome</keyword>